<evidence type="ECO:0000259" key="3">
    <source>
        <dbReference type="PROSITE" id="PS50887"/>
    </source>
</evidence>
<dbReference type="NCBIfam" id="TIGR00229">
    <property type="entry name" value="sensory_box"/>
    <property type="match status" value="1"/>
</dbReference>
<sequence length="626" mass="70333">MTPPTLQQAEQSALRMSRLLPVLSALFLLLLWSVVVETLGERATFARQRIHTEQHSWLNQAVRGIDTRLQALREDLLLYRQPGDGLARQANGLYPLDSGRLWLVNQQEQQQLHGELLTLDSAAQDSVRLLLKQQPVDGKLLLLDASTPREPERLQIVIPHCDQGGCQAALTGYVRFSELLDSDLLADAPYIILTDSNDNALLSRGNGPQKLENYLDSKLWHSSLAQAELASVPLRLSVRLPPERYAEPFVLFALYLIGAATLMSGTLIVILLRVGRRLAFILQRSEEVNQATHLLTLTNNSLRDRLRKLIEEQRDQQTLIDTVQVGVLLIDAEHKIVITANEAASRLLGYTRQALYRRTLESLFTSPDQYRQLLALLQEQQQLSEREVELNTRHGERLWSVLSMRALLFRERSAYVLSFVDITDRLLHAQRLEEEKQATERALSQLQSTQHELYQRATCDDLTGIANRRHFLSGAGKALELARLDNQPYAVAVLDIDHFKSINDSYGHATGDVALQRMTQHIAAALPEPALFGRMGGEEFAITLPGYGLNEAHALMDNIRQGLAAQALPIDNHALHITFSAGVAERKRHSNQLSELLKIADHAMYQAKHNGRNRVESALPAQDSPH</sequence>
<dbReference type="NCBIfam" id="TIGR00254">
    <property type="entry name" value="GGDEF"/>
    <property type="match status" value="1"/>
</dbReference>
<gene>
    <name evidence="4" type="ORF">PQU95_17215</name>
</gene>
<feature type="domain" description="GGDEF" evidence="3">
    <location>
        <begin position="487"/>
        <end position="620"/>
    </location>
</feature>
<evidence type="ECO:0000256" key="1">
    <source>
        <dbReference type="SAM" id="Phobius"/>
    </source>
</evidence>
<dbReference type="InterPro" id="IPR035965">
    <property type="entry name" value="PAS-like_dom_sf"/>
</dbReference>
<name>A0ABT5J268_9NEIS</name>
<dbReference type="Pfam" id="PF13426">
    <property type="entry name" value="PAS_9"/>
    <property type="match status" value="1"/>
</dbReference>
<dbReference type="RefSeq" id="WP_272753148.1">
    <property type="nucleotide sequence ID" value="NZ_JAQQLF010000028.1"/>
</dbReference>
<evidence type="ECO:0000313" key="4">
    <source>
        <dbReference type="EMBL" id="MDC7718944.1"/>
    </source>
</evidence>
<dbReference type="Gene3D" id="3.30.70.270">
    <property type="match status" value="1"/>
</dbReference>
<dbReference type="SUPFAM" id="SSF55785">
    <property type="entry name" value="PYP-like sensor domain (PAS domain)"/>
    <property type="match status" value="1"/>
</dbReference>
<dbReference type="SUPFAM" id="SSF55073">
    <property type="entry name" value="Nucleotide cyclase"/>
    <property type="match status" value="1"/>
</dbReference>
<dbReference type="EMBL" id="JAQQLF010000028">
    <property type="protein sequence ID" value="MDC7718944.1"/>
    <property type="molecule type" value="Genomic_DNA"/>
</dbReference>
<proteinExistence type="predicted"/>
<dbReference type="InterPro" id="IPR000014">
    <property type="entry name" value="PAS"/>
</dbReference>
<dbReference type="SMART" id="SM00267">
    <property type="entry name" value="GGDEF"/>
    <property type="match status" value="1"/>
</dbReference>
<keyword evidence="1" id="KW-0472">Membrane</keyword>
<comment type="caution">
    <text evidence="4">The sequence shown here is derived from an EMBL/GenBank/DDBJ whole genome shotgun (WGS) entry which is preliminary data.</text>
</comment>
<dbReference type="InterPro" id="IPR043128">
    <property type="entry name" value="Rev_trsase/Diguanyl_cyclase"/>
</dbReference>
<dbReference type="PANTHER" id="PTHR46663">
    <property type="entry name" value="DIGUANYLATE CYCLASE DGCT-RELATED"/>
    <property type="match status" value="1"/>
</dbReference>
<dbReference type="PROSITE" id="PS50112">
    <property type="entry name" value="PAS"/>
    <property type="match status" value="1"/>
</dbReference>
<dbReference type="Proteomes" id="UP001219956">
    <property type="component" value="Unassembled WGS sequence"/>
</dbReference>
<accession>A0ABT5J268</accession>
<keyword evidence="1" id="KW-1133">Transmembrane helix</keyword>
<keyword evidence="1" id="KW-0812">Transmembrane</keyword>
<feature type="transmembrane region" description="Helical" evidence="1">
    <location>
        <begin position="249"/>
        <end position="274"/>
    </location>
</feature>
<feature type="domain" description="PAS" evidence="2">
    <location>
        <begin position="312"/>
        <end position="384"/>
    </location>
</feature>
<organism evidence="4 5">
    <name type="scientific">Vogesella aquatica</name>
    <dbReference type="NCBI Taxonomy" id="2984206"/>
    <lineage>
        <taxon>Bacteria</taxon>
        <taxon>Pseudomonadati</taxon>
        <taxon>Pseudomonadota</taxon>
        <taxon>Betaproteobacteria</taxon>
        <taxon>Neisseriales</taxon>
        <taxon>Chromobacteriaceae</taxon>
        <taxon>Vogesella</taxon>
    </lineage>
</organism>
<evidence type="ECO:0000313" key="5">
    <source>
        <dbReference type="Proteomes" id="UP001219956"/>
    </source>
</evidence>
<dbReference type="Gene3D" id="3.30.450.20">
    <property type="entry name" value="PAS domain"/>
    <property type="match status" value="1"/>
</dbReference>
<dbReference type="PANTHER" id="PTHR46663:SF4">
    <property type="entry name" value="DIGUANYLATE CYCLASE DGCT-RELATED"/>
    <property type="match status" value="1"/>
</dbReference>
<protein>
    <submittedName>
        <fullName evidence="4">Sensor domain-containing diguanylate cyclase</fullName>
    </submittedName>
</protein>
<dbReference type="InterPro" id="IPR000160">
    <property type="entry name" value="GGDEF_dom"/>
</dbReference>
<reference evidence="4 5" key="1">
    <citation type="submission" date="2023-01" db="EMBL/GenBank/DDBJ databases">
        <title>Novel species of the genus Vogesella isolated from rivers.</title>
        <authorList>
            <person name="Lu H."/>
        </authorList>
    </citation>
    <scope>NUCLEOTIDE SEQUENCE [LARGE SCALE GENOMIC DNA]</scope>
    <source>
        <strain evidence="4 5">DC21W</strain>
    </source>
</reference>
<dbReference type="CDD" id="cd00130">
    <property type="entry name" value="PAS"/>
    <property type="match status" value="1"/>
</dbReference>
<dbReference type="SMART" id="SM00091">
    <property type="entry name" value="PAS"/>
    <property type="match status" value="1"/>
</dbReference>
<keyword evidence="5" id="KW-1185">Reference proteome</keyword>
<evidence type="ECO:0000259" key="2">
    <source>
        <dbReference type="PROSITE" id="PS50112"/>
    </source>
</evidence>
<dbReference type="PROSITE" id="PS50887">
    <property type="entry name" value="GGDEF"/>
    <property type="match status" value="1"/>
</dbReference>
<dbReference type="InterPro" id="IPR052163">
    <property type="entry name" value="DGC-Regulatory_Protein"/>
</dbReference>
<dbReference type="CDD" id="cd01949">
    <property type="entry name" value="GGDEF"/>
    <property type="match status" value="1"/>
</dbReference>
<dbReference type="InterPro" id="IPR029787">
    <property type="entry name" value="Nucleotide_cyclase"/>
</dbReference>
<dbReference type="Pfam" id="PF00990">
    <property type="entry name" value="GGDEF"/>
    <property type="match status" value="1"/>
</dbReference>